<sequence length="71" mass="8283">MRNAVITEQNSSLLVETLRSISEILIWGDQNDSSVFDFFLEKNMLLFFLKILRQKTGKYICVQLLQTLNTL</sequence>
<proteinExistence type="predicted"/>
<evidence type="ECO:0000313" key="4">
    <source>
        <dbReference type="Proteomes" id="UP000230750"/>
    </source>
</evidence>
<dbReference type="PANTHER" id="PTHR21481:SF0">
    <property type="entry name" value="PROTEIN CLEC16A"/>
    <property type="match status" value="1"/>
</dbReference>
<dbReference type="STRING" id="307972.A0A2G8KCX8"/>
<gene>
    <name evidence="3" type="ORF">BSL78_17276</name>
</gene>
<dbReference type="GO" id="GO:0006914">
    <property type="term" value="P:autophagy"/>
    <property type="evidence" value="ECO:0007669"/>
    <property type="project" value="UniProtKB-KW"/>
</dbReference>
<evidence type="ECO:0000313" key="3">
    <source>
        <dbReference type="EMBL" id="PIK45856.1"/>
    </source>
</evidence>
<dbReference type="GO" id="GO:0005770">
    <property type="term" value="C:late endosome"/>
    <property type="evidence" value="ECO:0007669"/>
    <property type="project" value="TreeGrafter"/>
</dbReference>
<dbReference type="EMBL" id="MRZV01000681">
    <property type="protein sequence ID" value="PIK45856.1"/>
    <property type="molecule type" value="Genomic_DNA"/>
</dbReference>
<dbReference type="Pfam" id="PF09758">
    <property type="entry name" value="FPL"/>
    <property type="match status" value="1"/>
</dbReference>
<dbReference type="Proteomes" id="UP000230750">
    <property type="component" value="Unassembled WGS sequence"/>
</dbReference>
<dbReference type="InterPro" id="IPR019155">
    <property type="entry name" value="CLEC16A/TT9_N"/>
</dbReference>
<feature type="domain" description="FPL" evidence="2">
    <location>
        <begin position="18"/>
        <end position="70"/>
    </location>
</feature>
<comment type="caution">
    <text evidence="3">The sequence shown here is derived from an EMBL/GenBank/DDBJ whole genome shotgun (WGS) entry which is preliminary data.</text>
</comment>
<dbReference type="PANTHER" id="PTHR21481">
    <property type="entry name" value="PROTEIN CLEC16A"/>
    <property type="match status" value="1"/>
</dbReference>
<dbReference type="GO" id="GO:1901096">
    <property type="term" value="P:regulation of autophagosome maturation"/>
    <property type="evidence" value="ECO:0007669"/>
    <property type="project" value="TreeGrafter"/>
</dbReference>
<organism evidence="3 4">
    <name type="scientific">Stichopus japonicus</name>
    <name type="common">Sea cucumber</name>
    <dbReference type="NCBI Taxonomy" id="307972"/>
    <lineage>
        <taxon>Eukaryota</taxon>
        <taxon>Metazoa</taxon>
        <taxon>Echinodermata</taxon>
        <taxon>Eleutherozoa</taxon>
        <taxon>Echinozoa</taxon>
        <taxon>Holothuroidea</taxon>
        <taxon>Aspidochirotacea</taxon>
        <taxon>Aspidochirotida</taxon>
        <taxon>Stichopodidae</taxon>
        <taxon>Apostichopus</taxon>
    </lineage>
</organism>
<reference evidence="3 4" key="1">
    <citation type="journal article" date="2017" name="PLoS Biol.">
        <title>The sea cucumber genome provides insights into morphological evolution and visceral regeneration.</title>
        <authorList>
            <person name="Zhang X."/>
            <person name="Sun L."/>
            <person name="Yuan J."/>
            <person name="Sun Y."/>
            <person name="Gao Y."/>
            <person name="Zhang L."/>
            <person name="Li S."/>
            <person name="Dai H."/>
            <person name="Hamel J.F."/>
            <person name="Liu C."/>
            <person name="Yu Y."/>
            <person name="Liu S."/>
            <person name="Lin W."/>
            <person name="Guo K."/>
            <person name="Jin S."/>
            <person name="Xu P."/>
            <person name="Storey K.B."/>
            <person name="Huan P."/>
            <person name="Zhang T."/>
            <person name="Zhou Y."/>
            <person name="Zhang J."/>
            <person name="Lin C."/>
            <person name="Li X."/>
            <person name="Xing L."/>
            <person name="Huo D."/>
            <person name="Sun M."/>
            <person name="Wang L."/>
            <person name="Mercier A."/>
            <person name="Li F."/>
            <person name="Yang H."/>
            <person name="Xiang J."/>
        </authorList>
    </citation>
    <scope>NUCLEOTIDE SEQUENCE [LARGE SCALE GENOMIC DNA]</scope>
    <source>
        <strain evidence="3">Shaxun</strain>
        <tissue evidence="3">Muscle</tissue>
    </source>
</reference>
<evidence type="ECO:0000259" key="2">
    <source>
        <dbReference type="Pfam" id="PF09758"/>
    </source>
</evidence>
<dbReference type="InterPro" id="IPR039272">
    <property type="entry name" value="CLEC16A/TT9"/>
</dbReference>
<protein>
    <recommendedName>
        <fullName evidence="2">FPL domain-containing protein</fullName>
    </recommendedName>
</protein>
<dbReference type="GO" id="GO:0005794">
    <property type="term" value="C:Golgi apparatus"/>
    <property type="evidence" value="ECO:0007669"/>
    <property type="project" value="TreeGrafter"/>
</dbReference>
<dbReference type="GO" id="GO:0016197">
    <property type="term" value="P:endosomal transport"/>
    <property type="evidence" value="ECO:0007669"/>
    <property type="project" value="TreeGrafter"/>
</dbReference>
<accession>A0A2G8KCX8</accession>
<dbReference type="GO" id="GO:0007034">
    <property type="term" value="P:vacuolar transport"/>
    <property type="evidence" value="ECO:0007669"/>
    <property type="project" value="TreeGrafter"/>
</dbReference>
<name>A0A2G8KCX8_STIJA</name>
<keyword evidence="4" id="KW-1185">Reference proteome</keyword>
<evidence type="ECO:0000256" key="1">
    <source>
        <dbReference type="ARBA" id="ARBA00023006"/>
    </source>
</evidence>
<dbReference type="OrthoDB" id="294052at2759"/>
<keyword evidence="1" id="KW-0072">Autophagy</keyword>
<dbReference type="AlphaFoldDB" id="A0A2G8KCX8"/>